<dbReference type="Proteomes" id="UP000008983">
    <property type="component" value="Unassembled WGS sequence"/>
</dbReference>
<keyword evidence="6 11" id="KW-0808">Transferase</keyword>
<evidence type="ECO:0000256" key="5">
    <source>
        <dbReference type="ARBA" id="ARBA00022676"/>
    </source>
</evidence>
<comment type="function">
    <text evidence="11">Catalytic subunit of the glycosylphosphatidylinositol-mannosyltransferase I complex which catalyzes the transfer of the first mannose, via an alpha-1,4 bond from a dolichol-phosphate-mannose (Dol-P-Man) to the glucosaminyl acyl phosphatidylinositol (GlcN-(acyl)PI) intermediate to generate alpha-D-Man-(1-&gt;4)-alpha-D-GlcN-(1-&gt;6)-(1-radyl,2-acyl-sn-glycero-3-phospho)-2-acyl-inositol and participates in the sixth step of the glycosylphosphatidylinositol-anchor biosynthesis.</text>
</comment>
<keyword evidence="8 11" id="KW-0256">Endoplasmic reticulum</keyword>
<keyword evidence="4 11" id="KW-0337">GPI-anchor biosynthesis</keyword>
<dbReference type="AlphaFoldDB" id="G0QYA6"/>
<dbReference type="GO" id="GO:0004376">
    <property type="term" value="F:GPI mannosyltransferase activity"/>
    <property type="evidence" value="ECO:0007669"/>
    <property type="project" value="InterPro"/>
</dbReference>
<dbReference type="GO" id="GO:0005789">
    <property type="term" value="C:endoplasmic reticulum membrane"/>
    <property type="evidence" value="ECO:0007669"/>
    <property type="project" value="UniProtKB-SubCell"/>
</dbReference>
<proteinExistence type="inferred from homology"/>
<comment type="subcellular location">
    <subcellularLocation>
        <location evidence="1 11">Endoplasmic reticulum membrane</location>
        <topology evidence="1 11">Multi-pass membrane protein</topology>
    </subcellularLocation>
</comment>
<dbReference type="GO" id="GO:0006506">
    <property type="term" value="P:GPI anchor biosynthetic process"/>
    <property type="evidence" value="ECO:0007669"/>
    <property type="project" value="UniProtKB-UniPathway"/>
</dbReference>
<dbReference type="EMBL" id="GL984105">
    <property type="protein sequence ID" value="EGR29811.1"/>
    <property type="molecule type" value="Genomic_DNA"/>
</dbReference>
<dbReference type="UniPathway" id="UPA00196"/>
<dbReference type="OrthoDB" id="1741594at2759"/>
<keyword evidence="10 11" id="KW-0472">Membrane</keyword>
<reference evidence="12 13" key="1">
    <citation type="submission" date="2011-07" db="EMBL/GenBank/DDBJ databases">
        <authorList>
            <person name="Coyne R."/>
            <person name="Brami D."/>
            <person name="Johnson J."/>
            <person name="Hostetler J."/>
            <person name="Hannick L."/>
            <person name="Clark T."/>
            <person name="Cassidy-Hanley D."/>
            <person name="Inman J."/>
        </authorList>
    </citation>
    <scope>NUCLEOTIDE SEQUENCE [LARGE SCALE GENOMIC DNA]</scope>
    <source>
        <strain evidence="12 13">G5</strain>
    </source>
</reference>
<evidence type="ECO:0000256" key="4">
    <source>
        <dbReference type="ARBA" id="ARBA00022502"/>
    </source>
</evidence>
<evidence type="ECO:0000313" key="13">
    <source>
        <dbReference type="Proteomes" id="UP000008983"/>
    </source>
</evidence>
<evidence type="ECO:0000256" key="11">
    <source>
        <dbReference type="RuleBase" id="RU365064"/>
    </source>
</evidence>
<feature type="transmembrane region" description="Helical" evidence="11">
    <location>
        <begin position="274"/>
        <end position="291"/>
    </location>
</feature>
<comment type="similarity">
    <text evidence="3 11">Belongs to the PIGM family.</text>
</comment>
<dbReference type="PANTHER" id="PTHR12886">
    <property type="entry name" value="PIG-M MANNOSYLTRANSFERASE"/>
    <property type="match status" value="1"/>
</dbReference>
<comment type="caution">
    <text evidence="11">Lacks conserved residue(s) required for the propagation of feature annotation.</text>
</comment>
<dbReference type="GeneID" id="14905921"/>
<protein>
    <recommendedName>
        <fullName evidence="11">GPI mannosyltransferase 1</fullName>
        <ecNumber evidence="11">2.4.1.-</ecNumber>
    </recommendedName>
    <alternativeName>
        <fullName evidence="11">GPI mannosyltransferase I</fullName>
    </alternativeName>
</protein>
<evidence type="ECO:0000256" key="7">
    <source>
        <dbReference type="ARBA" id="ARBA00022692"/>
    </source>
</evidence>
<feature type="transmembrane region" description="Helical" evidence="11">
    <location>
        <begin position="325"/>
        <end position="342"/>
    </location>
</feature>
<evidence type="ECO:0000256" key="9">
    <source>
        <dbReference type="ARBA" id="ARBA00022989"/>
    </source>
</evidence>
<dbReference type="STRING" id="857967.G0QYA6"/>
<dbReference type="PROSITE" id="PS00616">
    <property type="entry name" value="HIS_ACID_PHOSPHAT_1"/>
    <property type="match status" value="1"/>
</dbReference>
<dbReference type="GO" id="GO:1990529">
    <property type="term" value="C:glycosylphosphatidylinositol-mannosyltransferase I complex"/>
    <property type="evidence" value="ECO:0007669"/>
    <property type="project" value="TreeGrafter"/>
</dbReference>
<dbReference type="EC" id="2.4.1.-" evidence="11"/>
<accession>G0QYA6</accession>
<dbReference type="eggNOG" id="KOG3720">
    <property type="taxonomic scope" value="Eukaryota"/>
</dbReference>
<dbReference type="InterPro" id="IPR007704">
    <property type="entry name" value="PIG-M"/>
</dbReference>
<sequence>FIYIIYIYQINCTLKFVTQLFRHGARTPLGSWYDSKQQSQGELTSTGMRQHYNFGRQIREEYKDFLPQKYNHSQIYIRSTDVNRTYLSASSHLQGMFPEGTGELLPLNLLQNYTLPPFKNAKSFFEEGQMEALPHQIQVVPIHSLHAKDDLVLQPDENCLLWKPLQLYIFCIFDHVSIVNIQSVFISKIQIYKMISKAIILGLALRLALIIYAEFQDYYYNLKYTDIDYFVYSDAAKYVMEGKTPYDRHTYRYTPILSYLMIPNWVLYENFGKFLFIIYDILGGILIQKILKQSFCTAQYYIWYMCLMPLILARNEMYFQKKKLFFLLWGIWLASELLWNLGSYYLELQGINVFLYIWMSSLLFFIINCFVICFFLKYQKVMVFKQESKKME</sequence>
<dbReference type="Gene3D" id="3.40.50.1240">
    <property type="entry name" value="Phosphoglycerate mutase-like"/>
    <property type="match status" value="1"/>
</dbReference>
<dbReference type="Pfam" id="PF05007">
    <property type="entry name" value="Mannosyl_trans"/>
    <property type="match status" value="1"/>
</dbReference>
<evidence type="ECO:0000256" key="1">
    <source>
        <dbReference type="ARBA" id="ARBA00004477"/>
    </source>
</evidence>
<dbReference type="InterPro" id="IPR029033">
    <property type="entry name" value="His_PPase_superfam"/>
</dbReference>
<feature type="non-terminal residue" evidence="12">
    <location>
        <position position="1"/>
    </location>
</feature>
<evidence type="ECO:0000256" key="6">
    <source>
        <dbReference type="ARBA" id="ARBA00022679"/>
    </source>
</evidence>
<evidence type="ECO:0000256" key="10">
    <source>
        <dbReference type="ARBA" id="ARBA00023136"/>
    </source>
</evidence>
<gene>
    <name evidence="12" type="ORF">IMG5_148380</name>
</gene>
<evidence type="ECO:0000256" key="2">
    <source>
        <dbReference type="ARBA" id="ARBA00004687"/>
    </source>
</evidence>
<evidence type="ECO:0000256" key="8">
    <source>
        <dbReference type="ARBA" id="ARBA00022824"/>
    </source>
</evidence>
<organism evidence="12 13">
    <name type="scientific">Ichthyophthirius multifiliis</name>
    <name type="common">White spot disease agent</name>
    <name type="synonym">Ich</name>
    <dbReference type="NCBI Taxonomy" id="5932"/>
    <lineage>
        <taxon>Eukaryota</taxon>
        <taxon>Sar</taxon>
        <taxon>Alveolata</taxon>
        <taxon>Ciliophora</taxon>
        <taxon>Intramacronucleata</taxon>
        <taxon>Oligohymenophorea</taxon>
        <taxon>Hymenostomatida</taxon>
        <taxon>Ophryoglenina</taxon>
        <taxon>Ichthyophthirius</taxon>
    </lineage>
</organism>
<dbReference type="GO" id="GO:0051751">
    <property type="term" value="F:alpha-1,4-mannosyltransferase activity"/>
    <property type="evidence" value="ECO:0007669"/>
    <property type="project" value="InterPro"/>
</dbReference>
<feature type="transmembrane region" description="Helical" evidence="11">
    <location>
        <begin position="354"/>
        <end position="376"/>
    </location>
</feature>
<keyword evidence="9 11" id="KW-1133">Transmembrane helix</keyword>
<name>G0QYA6_ICHMU</name>
<keyword evidence="13" id="KW-1185">Reference proteome</keyword>
<dbReference type="Pfam" id="PF00328">
    <property type="entry name" value="His_Phos_2"/>
    <property type="match status" value="1"/>
</dbReference>
<comment type="pathway">
    <text evidence="2 11">Glycolipid biosynthesis; glycosylphosphatidylinositol-anchor biosynthesis.</text>
</comment>
<dbReference type="SUPFAM" id="SSF53254">
    <property type="entry name" value="Phosphoglycerate mutase-like"/>
    <property type="match status" value="1"/>
</dbReference>
<dbReference type="CDD" id="cd07061">
    <property type="entry name" value="HP_HAP_like"/>
    <property type="match status" value="1"/>
</dbReference>
<dbReference type="InParanoid" id="G0QYA6"/>
<dbReference type="InterPro" id="IPR000560">
    <property type="entry name" value="His_Pase_clade-2"/>
</dbReference>
<dbReference type="PANTHER" id="PTHR12886:SF0">
    <property type="entry name" value="GPI MANNOSYLTRANSFERASE 1"/>
    <property type="match status" value="1"/>
</dbReference>
<evidence type="ECO:0000256" key="3">
    <source>
        <dbReference type="ARBA" id="ARBA00011071"/>
    </source>
</evidence>
<dbReference type="eggNOG" id="KOG3893">
    <property type="taxonomic scope" value="Eukaryota"/>
</dbReference>
<evidence type="ECO:0000313" key="12">
    <source>
        <dbReference type="EMBL" id="EGR29811.1"/>
    </source>
</evidence>
<feature type="transmembrane region" description="Helical" evidence="11">
    <location>
        <begin position="198"/>
        <end position="215"/>
    </location>
</feature>
<dbReference type="InterPro" id="IPR033379">
    <property type="entry name" value="Acid_Pase_AS"/>
</dbReference>
<dbReference type="RefSeq" id="XP_004031047.1">
    <property type="nucleotide sequence ID" value="XM_004030999.1"/>
</dbReference>
<keyword evidence="5 11" id="KW-0328">Glycosyltransferase</keyword>
<keyword evidence="7 11" id="KW-0812">Transmembrane</keyword>